<evidence type="ECO:0000313" key="1">
    <source>
        <dbReference type="EMBL" id="MBE1596887.1"/>
    </source>
</evidence>
<evidence type="ECO:0000313" key="2">
    <source>
        <dbReference type="Proteomes" id="UP000629287"/>
    </source>
</evidence>
<dbReference type="AlphaFoldDB" id="A0A8I0TQW3"/>
<dbReference type="OrthoDB" id="3695380at2"/>
<accession>A0A8I0TQW3</accession>
<reference evidence="1 2" key="1">
    <citation type="submission" date="2020-10" db="EMBL/GenBank/DDBJ databases">
        <title>Sequencing the genomes of 1000 actinobacteria strains.</title>
        <authorList>
            <person name="Klenk H.-P."/>
        </authorList>
    </citation>
    <scope>NUCLEOTIDE SEQUENCE [LARGE SCALE GENOMIC DNA]</scope>
    <source>
        <strain evidence="1 2">DSM 41803</strain>
    </source>
</reference>
<dbReference type="GeneID" id="86827596"/>
<sequence length="159" mass="17247">MDWMSPASALLGAVIGAGGTLLAQRGQWRQQVQAQDRNARRQLYGEYLSAPHTAGERLHLPARGVRHPGDDALLEAAHDAYGAESLYPLRAQLVISAPAPVVEQVRAATIAMRDLRDCVGNAYLIGIGEYAAGEQAVRDSQERLRDVMRTDLAGRPQAH</sequence>
<comment type="caution">
    <text evidence="1">The sequence shown here is derived from an EMBL/GenBank/DDBJ whole genome shotgun (WGS) entry which is preliminary data.</text>
</comment>
<proteinExistence type="predicted"/>
<dbReference type="Proteomes" id="UP000629287">
    <property type="component" value="Unassembled WGS sequence"/>
</dbReference>
<keyword evidence="2" id="KW-1185">Reference proteome</keyword>
<organism evidence="1 2">
    <name type="scientific">Streptomyces stelliscabiei</name>
    <dbReference type="NCBI Taxonomy" id="146820"/>
    <lineage>
        <taxon>Bacteria</taxon>
        <taxon>Bacillati</taxon>
        <taxon>Actinomycetota</taxon>
        <taxon>Actinomycetes</taxon>
        <taxon>Kitasatosporales</taxon>
        <taxon>Streptomycetaceae</taxon>
        <taxon>Streptomyces</taxon>
    </lineage>
</organism>
<gene>
    <name evidence="1" type="ORF">H4687_003016</name>
</gene>
<protein>
    <submittedName>
        <fullName evidence="1">Uncharacterized protein</fullName>
    </submittedName>
</protein>
<name>A0A8I0TQW3_9ACTN</name>
<dbReference type="EMBL" id="JADBGF010000001">
    <property type="protein sequence ID" value="MBE1596887.1"/>
    <property type="molecule type" value="Genomic_DNA"/>
</dbReference>
<dbReference type="RefSeq" id="WP_097250274.1">
    <property type="nucleotide sequence ID" value="NZ_JADBGF010000001.1"/>
</dbReference>